<sequence>MSLILASRATVYDRYAISRKFTAQETAINMVQGNIALLVSASEIEELKNGDRTMYSKLSAVEMDLNSINLAVSSSEYKDINGVLSAITQARASIELNSQEIRLKVSKDSLISTINQSAEAVSIDANKINLNGVVTANQNFKILADGSMEAKNGKFLGSVTVGGIQDDRISILNASGAQIGRWDNSGIYAENCEFKYATIGSENFQVDFNSGRMTMYSEYSGVKEWYAKIYQSGVVSGTGYLGLAIVAKHVNLSIEHYRNGATSNFSVLKGTWDYSKNVGEIILGTNAYKDTINVEVNGNFSVTGTKNRIVKTKNFGTIAQSSYETTEPMFGDMGHGIINDLGACIIFIDPKYGETVSTEYGYYVFITKYGGGDAWISKKGVSSFTVVGTPGLEFDWEIKAHQKGYEFDRLRSVDL</sequence>
<accession>A0A174N9H1</accession>
<dbReference type="STRING" id="39482.ERS852491_05134"/>
<protein>
    <submittedName>
        <fullName evidence="1">Uncharacterized protein</fullName>
    </submittedName>
</protein>
<evidence type="ECO:0000313" key="2">
    <source>
        <dbReference type="Proteomes" id="UP000095544"/>
    </source>
</evidence>
<gene>
    <name evidence="1" type="ORF">ERS852491_05134</name>
</gene>
<dbReference type="Proteomes" id="UP000095544">
    <property type="component" value="Unassembled WGS sequence"/>
</dbReference>
<dbReference type="EMBL" id="CYZU01000107">
    <property type="protein sequence ID" value="CUP43168.1"/>
    <property type="molecule type" value="Genomic_DNA"/>
</dbReference>
<reference evidence="1 2" key="1">
    <citation type="submission" date="2015-09" db="EMBL/GenBank/DDBJ databases">
        <authorList>
            <consortium name="Pathogen Informatics"/>
        </authorList>
    </citation>
    <scope>NUCLEOTIDE SEQUENCE [LARGE SCALE GENOMIC DNA]</scope>
    <source>
        <strain evidence="1 2">2789STDY5834876</strain>
    </source>
</reference>
<dbReference type="AlphaFoldDB" id="A0A174N9H1"/>
<evidence type="ECO:0000313" key="1">
    <source>
        <dbReference type="EMBL" id="CUP43168.1"/>
    </source>
</evidence>
<name>A0A174N9H1_9FIRM</name>
<organism evidence="1 2">
    <name type="scientific">Faecalicatena contorta</name>
    <dbReference type="NCBI Taxonomy" id="39482"/>
    <lineage>
        <taxon>Bacteria</taxon>
        <taxon>Bacillati</taxon>
        <taxon>Bacillota</taxon>
        <taxon>Clostridia</taxon>
        <taxon>Lachnospirales</taxon>
        <taxon>Lachnospiraceae</taxon>
        <taxon>Faecalicatena</taxon>
    </lineage>
</organism>
<proteinExistence type="predicted"/>